<evidence type="ECO:0000256" key="1">
    <source>
        <dbReference type="ARBA" id="ARBA00001947"/>
    </source>
</evidence>
<keyword evidence="8 11" id="KW-1133">Transmembrane helix</keyword>
<evidence type="ECO:0000256" key="10">
    <source>
        <dbReference type="ARBA" id="ARBA00023136"/>
    </source>
</evidence>
<dbReference type="AlphaFoldDB" id="A0A429ZEM1"/>
<dbReference type="GO" id="GO:0004222">
    <property type="term" value="F:metalloendopeptidase activity"/>
    <property type="evidence" value="ECO:0007669"/>
    <property type="project" value="InterPro"/>
</dbReference>
<accession>A0A429ZEM1</accession>
<dbReference type="CDD" id="cd23081">
    <property type="entry name" value="cpPDZ_EcRseP-like"/>
    <property type="match status" value="1"/>
</dbReference>
<evidence type="ECO:0000256" key="8">
    <source>
        <dbReference type="ARBA" id="ARBA00022989"/>
    </source>
</evidence>
<feature type="transmembrane region" description="Helical" evidence="11">
    <location>
        <begin position="402"/>
        <end position="422"/>
    </location>
</feature>
<evidence type="ECO:0000256" key="3">
    <source>
        <dbReference type="ARBA" id="ARBA00007931"/>
    </source>
</evidence>
<dbReference type="InterPro" id="IPR041489">
    <property type="entry name" value="PDZ_6"/>
</dbReference>
<dbReference type="GO" id="GO:0016020">
    <property type="term" value="C:membrane"/>
    <property type="evidence" value="ECO:0007669"/>
    <property type="project" value="UniProtKB-SubCell"/>
</dbReference>
<comment type="caution">
    <text evidence="13">The sequence shown here is derived from an EMBL/GenBank/DDBJ whole genome shotgun (WGS) entry which is preliminary data.</text>
</comment>
<evidence type="ECO:0000256" key="7">
    <source>
        <dbReference type="ARBA" id="ARBA00022833"/>
    </source>
</evidence>
<dbReference type="Pfam" id="PF02163">
    <property type="entry name" value="Peptidase_M50"/>
    <property type="match status" value="1"/>
</dbReference>
<feature type="transmembrane region" description="Helical" evidence="11">
    <location>
        <begin position="176"/>
        <end position="196"/>
    </location>
</feature>
<dbReference type="Pfam" id="PF17820">
    <property type="entry name" value="PDZ_6"/>
    <property type="match status" value="1"/>
</dbReference>
<dbReference type="OrthoDB" id="9782003at2"/>
<keyword evidence="11" id="KW-0479">Metal-binding</keyword>
<keyword evidence="10 11" id="KW-0472">Membrane</keyword>
<dbReference type="RefSeq" id="WP_126781949.1">
    <property type="nucleotide sequence ID" value="NZ_NGJU01000024.1"/>
</dbReference>
<keyword evidence="14" id="KW-1185">Reference proteome</keyword>
<evidence type="ECO:0000256" key="2">
    <source>
        <dbReference type="ARBA" id="ARBA00004141"/>
    </source>
</evidence>
<dbReference type="CDD" id="cd06163">
    <property type="entry name" value="S2P-M50_PDZ_RseP-like"/>
    <property type="match status" value="1"/>
</dbReference>
<feature type="transmembrane region" description="Helical" evidence="11">
    <location>
        <begin position="351"/>
        <end position="373"/>
    </location>
</feature>
<evidence type="ECO:0000259" key="12">
    <source>
        <dbReference type="PROSITE" id="PS50106"/>
    </source>
</evidence>
<dbReference type="EMBL" id="NGJU01000024">
    <property type="protein sequence ID" value="RST92152.1"/>
    <property type="molecule type" value="Genomic_DNA"/>
</dbReference>
<comment type="subcellular location">
    <subcellularLocation>
        <location evidence="2">Membrane</location>
        <topology evidence="2">Multi-pass membrane protein</topology>
    </subcellularLocation>
</comment>
<dbReference type="EC" id="3.4.24.-" evidence="11"/>
<name>A0A429ZEM1_9ENTE</name>
<organism evidence="13 14">
    <name type="scientific">Vagococcus salmoninarum</name>
    <dbReference type="NCBI Taxonomy" id="2739"/>
    <lineage>
        <taxon>Bacteria</taxon>
        <taxon>Bacillati</taxon>
        <taxon>Bacillota</taxon>
        <taxon>Bacilli</taxon>
        <taxon>Lactobacillales</taxon>
        <taxon>Enterococcaceae</taxon>
        <taxon>Vagococcus</taxon>
    </lineage>
</organism>
<dbReference type="SMART" id="SM00228">
    <property type="entry name" value="PDZ"/>
    <property type="match status" value="1"/>
</dbReference>
<evidence type="ECO:0000256" key="6">
    <source>
        <dbReference type="ARBA" id="ARBA00022801"/>
    </source>
</evidence>
<keyword evidence="7 11" id="KW-0862">Zinc</keyword>
<sequence length="428" mass="47111">MKTILTFIFVFCVIVIVHELGHFLFAKWSGILVREFSIGMGPKLFAHQGKAGTTYTIRMLPIGGYVRMAGLGEEEVEINPGQPLSLELDENQIVKRINTSSKVQLANSIPIEVTAFDLEKDLFIKGNIYGDERKEVTYQVDHDATIIESDGTEVRIAPLDVQFQSAKLYKRMLTNFAGPMFNFLLTFVIFIVILFAQGGNRTADPSSTIGSLVPDSVAEKAGILPGDRVLEVNGQEIATFEALTKKIQSSADQELKLLVQRGDKTETITLTPETQKTDDGKTQVVLGIYSSYKLEKLSFSGKLKAAVSQTITSAMTIFVALKGLLTGFSLNKLGGPVMIFQVSSQVAQQGFMVVLGFMATLSVNLGIMNLLPIPALDGGKLLLNLVEGVRRKPLSPESEGKITIFGFAFMMILMVLVTWNDIMRFFFR</sequence>
<evidence type="ECO:0000256" key="5">
    <source>
        <dbReference type="ARBA" id="ARBA00022692"/>
    </source>
</evidence>
<dbReference type="PANTHER" id="PTHR42837">
    <property type="entry name" value="REGULATOR OF SIGMA-E PROTEASE RSEP"/>
    <property type="match status" value="1"/>
</dbReference>
<dbReference type="GeneID" id="98569323"/>
<dbReference type="InterPro" id="IPR004387">
    <property type="entry name" value="Pept_M50_Zn"/>
</dbReference>
<evidence type="ECO:0000256" key="11">
    <source>
        <dbReference type="RuleBase" id="RU362031"/>
    </source>
</evidence>
<keyword evidence="6 11" id="KW-0378">Hydrolase</keyword>
<dbReference type="PROSITE" id="PS50106">
    <property type="entry name" value="PDZ"/>
    <property type="match status" value="1"/>
</dbReference>
<dbReference type="GO" id="GO:0046872">
    <property type="term" value="F:metal ion binding"/>
    <property type="evidence" value="ECO:0007669"/>
    <property type="project" value="UniProtKB-KW"/>
</dbReference>
<dbReference type="NCBIfam" id="TIGR00054">
    <property type="entry name" value="RIP metalloprotease RseP"/>
    <property type="match status" value="1"/>
</dbReference>
<keyword evidence="5 11" id="KW-0812">Transmembrane</keyword>
<feature type="domain" description="PDZ" evidence="12">
    <location>
        <begin position="209"/>
        <end position="274"/>
    </location>
</feature>
<comment type="cofactor">
    <cofactor evidence="1 11">
        <name>Zn(2+)</name>
        <dbReference type="ChEBI" id="CHEBI:29105"/>
    </cofactor>
</comment>
<evidence type="ECO:0000313" key="13">
    <source>
        <dbReference type="EMBL" id="RST92152.1"/>
    </source>
</evidence>
<dbReference type="Gene3D" id="2.30.42.10">
    <property type="match status" value="1"/>
</dbReference>
<dbReference type="PANTHER" id="PTHR42837:SF2">
    <property type="entry name" value="MEMBRANE METALLOPROTEASE ARASP2, CHLOROPLASTIC-RELATED"/>
    <property type="match status" value="1"/>
</dbReference>
<evidence type="ECO:0000256" key="9">
    <source>
        <dbReference type="ARBA" id="ARBA00023049"/>
    </source>
</evidence>
<reference evidence="13 14" key="1">
    <citation type="submission" date="2017-05" db="EMBL/GenBank/DDBJ databases">
        <title>Vagococcus spp. assemblies.</title>
        <authorList>
            <person name="Gulvik C.A."/>
        </authorList>
    </citation>
    <scope>NUCLEOTIDE SEQUENCE [LARGE SCALE GENOMIC DNA]</scope>
    <source>
        <strain evidence="13 14">NCFB 2777</strain>
    </source>
</reference>
<dbReference type="Proteomes" id="UP000287239">
    <property type="component" value="Unassembled WGS sequence"/>
</dbReference>
<feature type="transmembrane region" description="Helical" evidence="11">
    <location>
        <begin position="6"/>
        <end position="25"/>
    </location>
</feature>
<evidence type="ECO:0000256" key="4">
    <source>
        <dbReference type="ARBA" id="ARBA00022670"/>
    </source>
</evidence>
<dbReference type="GO" id="GO:0006508">
    <property type="term" value="P:proteolysis"/>
    <property type="evidence" value="ECO:0007669"/>
    <property type="project" value="UniProtKB-KW"/>
</dbReference>
<comment type="similarity">
    <text evidence="3 11">Belongs to the peptidase M50B family.</text>
</comment>
<keyword evidence="4 13" id="KW-0645">Protease</keyword>
<gene>
    <name evidence="13" type="ORF">CBF35_13310</name>
</gene>
<dbReference type="InterPro" id="IPR036034">
    <property type="entry name" value="PDZ_sf"/>
</dbReference>
<dbReference type="InterPro" id="IPR008915">
    <property type="entry name" value="Peptidase_M50"/>
</dbReference>
<feature type="transmembrane region" description="Helical" evidence="11">
    <location>
        <begin position="306"/>
        <end position="330"/>
    </location>
</feature>
<evidence type="ECO:0000313" key="14">
    <source>
        <dbReference type="Proteomes" id="UP000287239"/>
    </source>
</evidence>
<dbReference type="SUPFAM" id="SSF50156">
    <property type="entry name" value="PDZ domain-like"/>
    <property type="match status" value="1"/>
</dbReference>
<protein>
    <recommendedName>
        <fullName evidence="11">Zinc metalloprotease</fullName>
        <ecNumber evidence="11">3.4.24.-</ecNumber>
    </recommendedName>
</protein>
<keyword evidence="9 11" id="KW-0482">Metalloprotease</keyword>
<dbReference type="InterPro" id="IPR001478">
    <property type="entry name" value="PDZ"/>
</dbReference>
<proteinExistence type="inferred from homology"/>